<dbReference type="InterPro" id="IPR001602">
    <property type="entry name" value="UPF0047_YjbQ-like"/>
</dbReference>
<gene>
    <name evidence="2" type="ORF">AMQ22_00849</name>
</gene>
<name>A0A150J5A2_9EURY</name>
<dbReference type="Proteomes" id="UP000075398">
    <property type="component" value="Unassembled WGS sequence"/>
</dbReference>
<comment type="similarity">
    <text evidence="1">Belongs to the UPF0047 family.</text>
</comment>
<dbReference type="NCBIfam" id="TIGR00149">
    <property type="entry name" value="TIGR00149_YjbQ"/>
    <property type="match status" value="1"/>
</dbReference>
<evidence type="ECO:0008006" key="4">
    <source>
        <dbReference type="Google" id="ProtNLM"/>
    </source>
</evidence>
<dbReference type="PANTHER" id="PTHR30615">
    <property type="entry name" value="UNCHARACTERIZED PROTEIN YJBQ-RELATED"/>
    <property type="match status" value="1"/>
</dbReference>
<dbReference type="EMBL" id="LNGC01000025">
    <property type="protein sequence ID" value="KYC52391.1"/>
    <property type="molecule type" value="Genomic_DNA"/>
</dbReference>
<evidence type="ECO:0000256" key="1">
    <source>
        <dbReference type="ARBA" id="ARBA00005534"/>
    </source>
</evidence>
<dbReference type="PATRIC" id="fig|1705409.3.peg.871"/>
<proteinExistence type="inferred from homology"/>
<dbReference type="Gene3D" id="2.60.120.460">
    <property type="entry name" value="YjbQ-like"/>
    <property type="match status" value="1"/>
</dbReference>
<dbReference type="PIRSF" id="PIRSF004681">
    <property type="entry name" value="UCP004681"/>
    <property type="match status" value="1"/>
</dbReference>
<organism evidence="2 3">
    <name type="scientific">Candidatus Methanofastidiosum methylothiophilum</name>
    <dbReference type="NCBI Taxonomy" id="1705564"/>
    <lineage>
        <taxon>Archaea</taxon>
        <taxon>Methanobacteriati</taxon>
        <taxon>Methanobacteriota</taxon>
        <taxon>Stenosarchaea group</taxon>
        <taxon>Candidatus Methanofastidiosia</taxon>
        <taxon>Candidatus Methanofastidiosales</taxon>
        <taxon>Candidatus Methanofastidiosaceae</taxon>
        <taxon>Candidatus Methanofastidiosum</taxon>
    </lineage>
</organism>
<reference evidence="2 3" key="1">
    <citation type="journal article" date="2016" name="ISME J.">
        <title>Chasing the elusive Euryarchaeota class WSA2: genomes reveal a uniquely fastidious methyl-reducing methanogen.</title>
        <authorList>
            <person name="Nobu M.K."/>
            <person name="Narihiro T."/>
            <person name="Kuroda K."/>
            <person name="Mei R."/>
            <person name="Liu W.T."/>
        </authorList>
    </citation>
    <scope>NUCLEOTIDE SEQUENCE [LARGE SCALE GENOMIC DNA]</scope>
    <source>
        <strain evidence="2">U1lsi0528_Bin055</strain>
    </source>
</reference>
<dbReference type="PANTHER" id="PTHR30615:SF8">
    <property type="entry name" value="UPF0047 PROTEIN C4A8.02C"/>
    <property type="match status" value="1"/>
</dbReference>
<comment type="caution">
    <text evidence="2">The sequence shown here is derived from an EMBL/GenBank/DDBJ whole genome shotgun (WGS) entry which is preliminary data.</text>
</comment>
<dbReference type="InterPro" id="IPR035917">
    <property type="entry name" value="YjbQ-like_sf"/>
</dbReference>
<accession>A0A150J5A2</accession>
<evidence type="ECO:0000313" key="2">
    <source>
        <dbReference type="EMBL" id="KYC52391.1"/>
    </source>
</evidence>
<sequence length="132" mass="14960">MNQIINLRTNKMVEAIDITKKVKEIISKSNFSSGLCVIYSPHTTSGIMINESYDPSVVEDINTFLSELVPHNRNYKHLEGNSDAHIKCSMIGPSKTIIIENEKLVLGEWQGIFFMEFDGPRSRNVYVKLIKG</sequence>
<dbReference type="SUPFAM" id="SSF111038">
    <property type="entry name" value="YjbQ-like"/>
    <property type="match status" value="1"/>
</dbReference>
<dbReference type="AlphaFoldDB" id="A0A150J5A2"/>
<dbReference type="Pfam" id="PF01894">
    <property type="entry name" value="YjbQ"/>
    <property type="match status" value="1"/>
</dbReference>
<protein>
    <recommendedName>
        <fullName evidence="4">Secondary thiamine-phosphate synthase enzyme</fullName>
    </recommendedName>
</protein>
<evidence type="ECO:0000313" key="3">
    <source>
        <dbReference type="Proteomes" id="UP000075398"/>
    </source>
</evidence>